<proteinExistence type="predicted"/>
<sequence>MEPAQSPKEFMNQTTDSDPPVWTYPTRFCRICREDVPPTVTMYPPGVPMQFQRPVVEYKNEDEYGRLIKPCMCRGSSRYIHELCLLRSRTENTRADSMWKCHECGYKFDFKKLTIQRFLSSRLAAATLTVWFMVFLMFLLGFIADPIINIYMDPYDSLTGRESIWDELQVGDDLENPASSWWAHFAKGFISMGLFGFLKTVLLNPWNWMNLRYGSSMSSRTTTQSGRDRAVNISWIALVIGIFTAFVFFYRWVETFVQRSLVRIGNNIVDTQLPGDDDDLKPPSGWKYQTSETATPDATGIPQAKPASAAPSQLNDPILETPVSKSPAENASKNEKSETKDTEAPTLRASTPASTGSWTPVDATTDNDSEPSTLSSVHRQGWSFSNL</sequence>
<organism evidence="1 2">
    <name type="scientific">Neophaeococcomyces mojaviensis</name>
    <dbReference type="NCBI Taxonomy" id="3383035"/>
    <lineage>
        <taxon>Eukaryota</taxon>
        <taxon>Fungi</taxon>
        <taxon>Dikarya</taxon>
        <taxon>Ascomycota</taxon>
        <taxon>Pezizomycotina</taxon>
        <taxon>Eurotiomycetes</taxon>
        <taxon>Chaetothyriomycetidae</taxon>
        <taxon>Chaetothyriales</taxon>
        <taxon>Chaetothyriales incertae sedis</taxon>
        <taxon>Neophaeococcomyces</taxon>
    </lineage>
</organism>
<accession>A0ACC2ZW25</accession>
<evidence type="ECO:0000313" key="2">
    <source>
        <dbReference type="Proteomes" id="UP001172386"/>
    </source>
</evidence>
<dbReference type="EMBL" id="JAPDRQ010000229">
    <property type="protein sequence ID" value="KAJ9651907.1"/>
    <property type="molecule type" value="Genomic_DNA"/>
</dbReference>
<protein>
    <submittedName>
        <fullName evidence="1">Uncharacterized protein</fullName>
    </submittedName>
</protein>
<dbReference type="Proteomes" id="UP001172386">
    <property type="component" value="Unassembled WGS sequence"/>
</dbReference>
<evidence type="ECO:0000313" key="1">
    <source>
        <dbReference type="EMBL" id="KAJ9651907.1"/>
    </source>
</evidence>
<comment type="caution">
    <text evidence="1">The sequence shown here is derived from an EMBL/GenBank/DDBJ whole genome shotgun (WGS) entry which is preliminary data.</text>
</comment>
<name>A0ACC2ZW25_9EURO</name>
<keyword evidence="2" id="KW-1185">Reference proteome</keyword>
<gene>
    <name evidence="1" type="ORF">H2198_008836</name>
</gene>
<reference evidence="1" key="1">
    <citation type="submission" date="2022-10" db="EMBL/GenBank/DDBJ databases">
        <title>Culturing micro-colonial fungi from biological soil crusts in the Mojave desert and describing Neophaeococcomyces mojavensis, and introducing the new genera and species Taxawa tesnikishii.</title>
        <authorList>
            <person name="Kurbessoian T."/>
            <person name="Stajich J.E."/>
        </authorList>
    </citation>
    <scope>NUCLEOTIDE SEQUENCE</scope>
    <source>
        <strain evidence="1">JES_112</strain>
    </source>
</reference>